<feature type="non-terminal residue" evidence="7">
    <location>
        <position position="1"/>
    </location>
</feature>
<accession>A0A0B6Y519</accession>
<feature type="compositionally biased region" description="Basic and acidic residues" evidence="6">
    <location>
        <begin position="31"/>
        <end position="46"/>
    </location>
</feature>
<keyword evidence="2" id="KW-0690">Ribosome biogenesis</keyword>
<dbReference type="PANTHER" id="PTHR31633:SF1">
    <property type="entry name" value="H_ACA RIBONUCLEOPROTEIN COMPLEX NON-CORE SUBUNIT NAF1"/>
    <property type="match status" value="1"/>
</dbReference>
<evidence type="ECO:0000256" key="1">
    <source>
        <dbReference type="ARBA" id="ARBA00004123"/>
    </source>
</evidence>
<feature type="region of interest" description="Disordered" evidence="6">
    <location>
        <begin position="31"/>
        <end position="54"/>
    </location>
</feature>
<dbReference type="PANTHER" id="PTHR31633">
    <property type="entry name" value="H/ACA RIBONUCLEOPROTEIN COMPLEX NON-CORE SUBUNIT NAF1"/>
    <property type="match status" value="1"/>
</dbReference>
<dbReference type="Gene3D" id="2.40.10.230">
    <property type="entry name" value="Probable tRNA pseudouridine synthase domain"/>
    <property type="match status" value="1"/>
</dbReference>
<dbReference type="EMBL" id="HACG01004537">
    <property type="protein sequence ID" value="CEK51402.1"/>
    <property type="molecule type" value="Transcribed_RNA"/>
</dbReference>
<evidence type="ECO:0000313" key="7">
    <source>
        <dbReference type="EMBL" id="CEK51402.1"/>
    </source>
</evidence>
<keyword evidence="4" id="KW-0694">RNA-binding</keyword>
<dbReference type="GO" id="GO:0003723">
    <property type="term" value="F:RNA binding"/>
    <property type="evidence" value="ECO:0007669"/>
    <property type="project" value="UniProtKB-KW"/>
</dbReference>
<evidence type="ECO:0000256" key="6">
    <source>
        <dbReference type="SAM" id="MobiDB-lite"/>
    </source>
</evidence>
<organism evidence="7">
    <name type="scientific">Arion vulgaris</name>
    <dbReference type="NCBI Taxonomy" id="1028688"/>
    <lineage>
        <taxon>Eukaryota</taxon>
        <taxon>Metazoa</taxon>
        <taxon>Spiralia</taxon>
        <taxon>Lophotrochozoa</taxon>
        <taxon>Mollusca</taxon>
        <taxon>Gastropoda</taxon>
        <taxon>Heterobranchia</taxon>
        <taxon>Euthyneura</taxon>
        <taxon>Panpulmonata</taxon>
        <taxon>Eupulmonata</taxon>
        <taxon>Stylommatophora</taxon>
        <taxon>Helicina</taxon>
        <taxon>Arionoidea</taxon>
        <taxon>Arionidae</taxon>
        <taxon>Arion</taxon>
    </lineage>
</organism>
<dbReference type="AlphaFoldDB" id="A0A0B6Y519"/>
<protein>
    <submittedName>
        <fullName evidence="7">Uncharacterized protein</fullName>
    </submittedName>
</protein>
<dbReference type="GO" id="GO:0005732">
    <property type="term" value="C:sno(s)RNA-containing ribonucleoprotein complex"/>
    <property type="evidence" value="ECO:0007669"/>
    <property type="project" value="InterPro"/>
</dbReference>
<keyword evidence="3" id="KW-0698">rRNA processing</keyword>
<dbReference type="InterPro" id="IPR038664">
    <property type="entry name" value="Gar1/Naf1_Cbf5-bd_sf"/>
</dbReference>
<feature type="non-terminal residue" evidence="7">
    <location>
        <position position="226"/>
    </location>
</feature>
<name>A0A0B6Y519_9EUPU</name>
<reference evidence="7" key="1">
    <citation type="submission" date="2014-12" db="EMBL/GenBank/DDBJ databases">
        <title>Insight into the proteome of Arion vulgaris.</title>
        <authorList>
            <person name="Aradska J."/>
            <person name="Bulat T."/>
            <person name="Smidak R."/>
            <person name="Sarate P."/>
            <person name="Gangsoo J."/>
            <person name="Sialana F."/>
            <person name="Bilban M."/>
            <person name="Lubec G."/>
        </authorList>
    </citation>
    <scope>NUCLEOTIDE SEQUENCE</scope>
    <source>
        <tissue evidence="7">Skin</tissue>
    </source>
</reference>
<dbReference type="GO" id="GO:0006364">
    <property type="term" value="P:rRNA processing"/>
    <property type="evidence" value="ECO:0007669"/>
    <property type="project" value="UniProtKB-KW"/>
</dbReference>
<dbReference type="InterPro" id="IPR040309">
    <property type="entry name" value="Naf1"/>
</dbReference>
<evidence type="ECO:0000256" key="4">
    <source>
        <dbReference type="ARBA" id="ARBA00022884"/>
    </source>
</evidence>
<dbReference type="GO" id="GO:0005634">
    <property type="term" value="C:nucleus"/>
    <property type="evidence" value="ECO:0007669"/>
    <property type="project" value="UniProtKB-SubCell"/>
</dbReference>
<evidence type="ECO:0000256" key="5">
    <source>
        <dbReference type="ARBA" id="ARBA00023242"/>
    </source>
</evidence>
<proteinExistence type="predicted"/>
<sequence>VLKQTVVESVVPESLSECNDALIIEKMDSSTDYSYDKQNPDSDRDFNQQMSSCGDSSLPLPAECLQADEEKDMLIGCTNHNIGNKIDDCIVLNVKEEPFDSEYERPDLIYRSGIIVVNSDDDTSSTMFSKVSTDRSDDDNDVSDEEVVERLNARKIIMLKNRSRTDGEVFPEELPPIEYLTISPGEDVTVQPIGIVSGIVGVLVIVKANINSPALYDDTVLFLQDR</sequence>
<evidence type="ECO:0000256" key="3">
    <source>
        <dbReference type="ARBA" id="ARBA00022552"/>
    </source>
</evidence>
<gene>
    <name evidence="7" type="primary">ORF13329</name>
</gene>
<evidence type="ECO:0000256" key="2">
    <source>
        <dbReference type="ARBA" id="ARBA00022517"/>
    </source>
</evidence>
<keyword evidence="5" id="KW-0539">Nucleus</keyword>
<dbReference type="GO" id="GO:0000493">
    <property type="term" value="P:box H/ACA snoRNP assembly"/>
    <property type="evidence" value="ECO:0007669"/>
    <property type="project" value="InterPro"/>
</dbReference>
<comment type="subcellular location">
    <subcellularLocation>
        <location evidence="1">Nucleus</location>
    </subcellularLocation>
</comment>